<dbReference type="Proteomes" id="UP000256964">
    <property type="component" value="Unassembled WGS sequence"/>
</dbReference>
<keyword evidence="2" id="KW-1185">Reference proteome</keyword>
<dbReference type="OrthoDB" id="2755666at2759"/>
<evidence type="ECO:0008006" key="3">
    <source>
        <dbReference type="Google" id="ProtNLM"/>
    </source>
</evidence>
<gene>
    <name evidence="1" type="ORF">OH76DRAFT_1407948</name>
</gene>
<sequence length="467" mass="51701">MNIFRHIIPTYSADIRFSHVCKLWRYLIHCTPEFWVDMLNSPDINWNRLGSERLSVLTSSIQRSAPLPYKIPISIRMDMLQAILPHAQRVSSLSFMVTSASDLAAFLALDMPSLETLFVAGTDENIASEGLRLGTGAFPRVHTLRVTLSVLHPALAFSALRILIVHCGPDEGIGPLLDLLEACPQLQSLQLALSLNRHVHTSVITHLEVRPVISLPSLRHCYIIDNVYERPLLMSIWVSTFLQQVHYPTTAHLRVICPLARYTRLSAFMPSSLPTPYICTLHALEVCFESLAPARPGEWRLLVKGYTDGSQSLDISMTDAKWSDLARSSGPSDILFDLARSFSRAPSISLTALRMDFDSGVSVVQNDWLLVLQVLPTLENLTVRVDSANNLLTVLRKNPGLCPGLRTLSITCDNGSGVHGALLTVVEHRAGEGLGLENLTFRGNKAAPLSDRRLERLRALVPNVVTS</sequence>
<dbReference type="InterPro" id="IPR032675">
    <property type="entry name" value="LRR_dom_sf"/>
</dbReference>
<evidence type="ECO:0000313" key="2">
    <source>
        <dbReference type="Proteomes" id="UP000256964"/>
    </source>
</evidence>
<organism evidence="1 2">
    <name type="scientific">Lentinus brumalis</name>
    <dbReference type="NCBI Taxonomy" id="2498619"/>
    <lineage>
        <taxon>Eukaryota</taxon>
        <taxon>Fungi</taxon>
        <taxon>Dikarya</taxon>
        <taxon>Basidiomycota</taxon>
        <taxon>Agaricomycotina</taxon>
        <taxon>Agaricomycetes</taxon>
        <taxon>Polyporales</taxon>
        <taxon>Polyporaceae</taxon>
        <taxon>Lentinus</taxon>
    </lineage>
</organism>
<dbReference type="Gene3D" id="3.80.10.10">
    <property type="entry name" value="Ribonuclease Inhibitor"/>
    <property type="match status" value="1"/>
</dbReference>
<name>A0A371CZ43_9APHY</name>
<dbReference type="AlphaFoldDB" id="A0A371CZ43"/>
<protein>
    <recommendedName>
        <fullName evidence="3">F-box domain-containing protein</fullName>
    </recommendedName>
</protein>
<proteinExistence type="predicted"/>
<evidence type="ECO:0000313" key="1">
    <source>
        <dbReference type="EMBL" id="RDX45562.1"/>
    </source>
</evidence>
<accession>A0A371CZ43</accession>
<reference evidence="1 2" key="1">
    <citation type="journal article" date="2018" name="Biotechnol. Biofuels">
        <title>Integrative visual omics of the white-rot fungus Polyporus brumalis exposes the biotechnological potential of its oxidative enzymes for delignifying raw plant biomass.</title>
        <authorList>
            <person name="Miyauchi S."/>
            <person name="Rancon A."/>
            <person name="Drula E."/>
            <person name="Hage H."/>
            <person name="Chaduli D."/>
            <person name="Favel A."/>
            <person name="Grisel S."/>
            <person name="Henrissat B."/>
            <person name="Herpoel-Gimbert I."/>
            <person name="Ruiz-Duenas F.J."/>
            <person name="Chevret D."/>
            <person name="Hainaut M."/>
            <person name="Lin J."/>
            <person name="Wang M."/>
            <person name="Pangilinan J."/>
            <person name="Lipzen A."/>
            <person name="Lesage-Meessen L."/>
            <person name="Navarro D."/>
            <person name="Riley R."/>
            <person name="Grigoriev I.V."/>
            <person name="Zhou S."/>
            <person name="Raouche S."/>
            <person name="Rosso M.N."/>
        </authorList>
    </citation>
    <scope>NUCLEOTIDE SEQUENCE [LARGE SCALE GENOMIC DNA]</scope>
    <source>
        <strain evidence="1 2">BRFM 1820</strain>
    </source>
</reference>
<dbReference type="EMBL" id="KZ857436">
    <property type="protein sequence ID" value="RDX45562.1"/>
    <property type="molecule type" value="Genomic_DNA"/>
</dbReference>